<evidence type="ECO:0000259" key="5">
    <source>
        <dbReference type="PROSITE" id="PS50943"/>
    </source>
</evidence>
<keyword evidence="2" id="KW-0238">DNA-binding</keyword>
<dbReference type="PANTHER" id="PTHR30146">
    <property type="entry name" value="LACI-RELATED TRANSCRIPTIONAL REPRESSOR"/>
    <property type="match status" value="1"/>
</dbReference>
<dbReference type="Proteomes" id="UP000006867">
    <property type="component" value="Chromosome"/>
</dbReference>
<dbReference type="RefSeq" id="WP_003327656.1">
    <property type="nucleotide sequence ID" value="NC_014639.1"/>
</dbReference>
<dbReference type="SUPFAM" id="SSF53822">
    <property type="entry name" value="Periplasmic binding protein-like I"/>
    <property type="match status" value="1"/>
</dbReference>
<dbReference type="PANTHER" id="PTHR30146:SF147">
    <property type="entry name" value="HTH-TYPE TRANSCRIPTIONAL REGULATOR DEGA"/>
    <property type="match status" value="1"/>
</dbReference>
<accession>A0ABM5LUQ5</accession>
<dbReference type="Gene3D" id="1.10.260.40">
    <property type="entry name" value="lambda repressor-like DNA-binding domains"/>
    <property type="match status" value="1"/>
</dbReference>
<dbReference type="PROSITE" id="PS00356">
    <property type="entry name" value="HTH_LACI_1"/>
    <property type="match status" value="1"/>
</dbReference>
<dbReference type="CDD" id="cd01392">
    <property type="entry name" value="HTH_LacI"/>
    <property type="match status" value="1"/>
</dbReference>
<dbReference type="PRINTS" id="PR00036">
    <property type="entry name" value="HTHLACI"/>
</dbReference>
<gene>
    <name evidence="6" type="ordered locus">BATR1942_03035</name>
</gene>
<dbReference type="InterPro" id="IPR028082">
    <property type="entry name" value="Peripla_BP_I"/>
</dbReference>
<dbReference type="PROSITE" id="PS50932">
    <property type="entry name" value="HTH_LACI_2"/>
    <property type="match status" value="1"/>
</dbReference>
<evidence type="ECO:0000259" key="4">
    <source>
        <dbReference type="PROSITE" id="PS50932"/>
    </source>
</evidence>
<dbReference type="EMBL" id="CP002207">
    <property type="protein sequence ID" value="ADP31563.1"/>
    <property type="molecule type" value="Genomic_DNA"/>
</dbReference>
<dbReference type="InterPro" id="IPR001387">
    <property type="entry name" value="Cro/C1-type_HTH"/>
</dbReference>
<keyword evidence="3" id="KW-0804">Transcription</keyword>
<dbReference type="PROSITE" id="PS50943">
    <property type="entry name" value="HTH_CROC1"/>
    <property type="match status" value="1"/>
</dbReference>
<evidence type="ECO:0000256" key="3">
    <source>
        <dbReference type="ARBA" id="ARBA00023163"/>
    </source>
</evidence>
<keyword evidence="1" id="KW-0805">Transcription regulation</keyword>
<organism evidence="6 7">
    <name type="scientific">Bacillus atrophaeus (strain 1942)</name>
    <dbReference type="NCBI Taxonomy" id="720555"/>
    <lineage>
        <taxon>Bacteria</taxon>
        <taxon>Bacillati</taxon>
        <taxon>Bacillota</taxon>
        <taxon>Bacilli</taxon>
        <taxon>Bacillales</taxon>
        <taxon>Bacillaceae</taxon>
        <taxon>Bacillus</taxon>
    </lineage>
</organism>
<evidence type="ECO:0000256" key="2">
    <source>
        <dbReference type="ARBA" id="ARBA00023125"/>
    </source>
</evidence>
<dbReference type="Pfam" id="PF13377">
    <property type="entry name" value="Peripla_BP_3"/>
    <property type="match status" value="1"/>
</dbReference>
<evidence type="ECO:0000313" key="6">
    <source>
        <dbReference type="EMBL" id="ADP31563.1"/>
    </source>
</evidence>
<sequence length="344" mass="37734">MKKTIYDVAKAAGVSITTVSRVINNTGRISVKTRQKVMAVMKEMDYLPNVHASALTGKRSNIIGLLTPDISNPFFGELAKSIEDRADELGFNIIICSTDHDSKKESKYFSILKQKSVDGIIFATGIENHDSMSALEDIVNDDIPLAMISQDKPLVPMDIVIIDDFLGGYAATNHLLSLGHRKIACIMGDGSTTGEKDRMKGFRQAMQEADVPIDDSLFVPTVFSLKSGKEEAGKLFDRSMPTAIFAFNDVLACAAIQAARERGIKVPEDLSIIGFDNTVLAEMVDPPLTTMSQPIPEMGRRVVELLVDEMKGKKTAKQKIMLPPELVIRHSTARLKDIPPVRLS</sequence>
<dbReference type="InterPro" id="IPR010982">
    <property type="entry name" value="Lambda_DNA-bd_dom_sf"/>
</dbReference>
<proteinExistence type="predicted"/>
<dbReference type="InterPro" id="IPR046335">
    <property type="entry name" value="LacI/GalR-like_sensor"/>
</dbReference>
<keyword evidence="7" id="KW-1185">Reference proteome</keyword>
<feature type="domain" description="HTH cro/C1-type" evidence="5">
    <location>
        <begin position="2"/>
        <end position="47"/>
    </location>
</feature>
<dbReference type="InterPro" id="IPR000843">
    <property type="entry name" value="HTH_LacI"/>
</dbReference>
<name>A0ABM5LUQ5_BACA1</name>
<dbReference type="CDD" id="cd19976">
    <property type="entry name" value="PBP1_DegA_Like"/>
    <property type="match status" value="1"/>
</dbReference>
<evidence type="ECO:0000313" key="7">
    <source>
        <dbReference type="Proteomes" id="UP000006867"/>
    </source>
</evidence>
<dbReference type="Gene3D" id="3.40.50.2300">
    <property type="match status" value="2"/>
</dbReference>
<feature type="domain" description="HTH lacI-type" evidence="4">
    <location>
        <begin position="3"/>
        <end position="57"/>
    </location>
</feature>
<dbReference type="SMART" id="SM00354">
    <property type="entry name" value="HTH_LACI"/>
    <property type="match status" value="1"/>
</dbReference>
<protein>
    <submittedName>
        <fullName evidence="6">Transcriptional regulator (LacI family) protein</fullName>
    </submittedName>
</protein>
<dbReference type="SUPFAM" id="SSF47413">
    <property type="entry name" value="lambda repressor-like DNA-binding domains"/>
    <property type="match status" value="1"/>
</dbReference>
<reference evidence="6 7" key="1">
    <citation type="journal article" date="2011" name="Front. Microbiol.">
        <title>Genomic signatures of strain selection and enhancement in Bacillus atrophaeus var. globigii, a historical biowarfare simulant.</title>
        <authorList>
            <person name="Gibbons H.S."/>
            <person name="Broomall S.M."/>
            <person name="McNew L.A."/>
            <person name="Daligault H."/>
            <person name="Chapman C."/>
            <person name="Bruce D."/>
            <person name="Karavis M."/>
            <person name="Krepps M."/>
            <person name="McGregor P.A."/>
            <person name="Hong C."/>
            <person name="Park K.H."/>
            <person name="Akmal A."/>
            <person name="Feldman A."/>
            <person name="Lin J.S."/>
            <person name="Chang W.E."/>
            <person name="Higgs B.W."/>
            <person name="Demirev P."/>
            <person name="Lindquist J."/>
            <person name="Liem A."/>
            <person name="Fochler E."/>
            <person name="Read T.D."/>
            <person name="Tapia R."/>
            <person name="Johnson S."/>
            <person name="Bishop-Lilly K.A."/>
            <person name="Detter C."/>
            <person name="Han C."/>
            <person name="Sozhamannan S."/>
            <person name="Rosenzweig C.N."/>
            <person name="Skowronski E.W."/>
        </authorList>
    </citation>
    <scope>NUCLEOTIDE SEQUENCE [LARGE SCALE GENOMIC DNA]</scope>
    <source>
        <strain evidence="6 7">1942</strain>
    </source>
</reference>
<evidence type="ECO:0000256" key="1">
    <source>
        <dbReference type="ARBA" id="ARBA00023015"/>
    </source>
</evidence>
<dbReference type="Pfam" id="PF00356">
    <property type="entry name" value="LacI"/>
    <property type="match status" value="1"/>
</dbReference>